<organism evidence="1 2">
    <name type="scientific">Amphibacillus indicireducens</name>
    <dbReference type="NCBI Taxonomy" id="1076330"/>
    <lineage>
        <taxon>Bacteria</taxon>
        <taxon>Bacillati</taxon>
        <taxon>Bacillota</taxon>
        <taxon>Bacilli</taxon>
        <taxon>Bacillales</taxon>
        <taxon>Bacillaceae</taxon>
        <taxon>Amphibacillus</taxon>
    </lineage>
</organism>
<sequence>MRKLFTLSLIVFLLVTTTTIGMDLDEEEIKRPFIPGREQNLF</sequence>
<proteinExistence type="predicted"/>
<name>A0ABP7V1L3_9BACI</name>
<keyword evidence="2" id="KW-1185">Reference proteome</keyword>
<reference evidence="2" key="1">
    <citation type="journal article" date="2019" name="Int. J. Syst. Evol. Microbiol.">
        <title>The Global Catalogue of Microorganisms (GCM) 10K type strain sequencing project: providing services to taxonomists for standard genome sequencing and annotation.</title>
        <authorList>
            <consortium name="The Broad Institute Genomics Platform"/>
            <consortium name="The Broad Institute Genome Sequencing Center for Infectious Disease"/>
            <person name="Wu L."/>
            <person name="Ma J."/>
        </authorList>
    </citation>
    <scope>NUCLEOTIDE SEQUENCE [LARGE SCALE GENOMIC DNA]</scope>
    <source>
        <strain evidence="2">JCM 17250</strain>
    </source>
</reference>
<evidence type="ECO:0000313" key="2">
    <source>
        <dbReference type="Proteomes" id="UP001501734"/>
    </source>
</evidence>
<protein>
    <submittedName>
        <fullName evidence="1">Uncharacterized protein</fullName>
    </submittedName>
</protein>
<dbReference type="EMBL" id="BAABDL010000003">
    <property type="protein sequence ID" value="GAA4057258.1"/>
    <property type="molecule type" value="Genomic_DNA"/>
</dbReference>
<comment type="caution">
    <text evidence="1">The sequence shown here is derived from an EMBL/GenBank/DDBJ whole genome shotgun (WGS) entry which is preliminary data.</text>
</comment>
<evidence type="ECO:0000313" key="1">
    <source>
        <dbReference type="EMBL" id="GAA4057258.1"/>
    </source>
</evidence>
<accession>A0ABP7V1L3</accession>
<gene>
    <name evidence="1" type="ORF">GCM10022410_00840</name>
</gene>
<dbReference type="RefSeq" id="WP_344909315.1">
    <property type="nucleotide sequence ID" value="NZ_BAABDL010000003.1"/>
</dbReference>
<dbReference type="Proteomes" id="UP001501734">
    <property type="component" value="Unassembled WGS sequence"/>
</dbReference>